<dbReference type="STRING" id="84022.CACET_c37440"/>
<dbReference type="Proteomes" id="UP000035704">
    <property type="component" value="Chromosome"/>
</dbReference>
<dbReference type="EMBL" id="CP009687">
    <property type="protein sequence ID" value="AKL97172.1"/>
    <property type="molecule type" value="Genomic_DNA"/>
</dbReference>
<sequence>MVQVNVRLFATFRENREKEMMMDLAQGATPRDVIEYLNIPEEEVAIILINGRHQELGTALQDNDTLSLFPPVGGG</sequence>
<proteinExistence type="predicted"/>
<dbReference type="Pfam" id="PF02597">
    <property type="entry name" value="ThiS"/>
    <property type="match status" value="1"/>
</dbReference>
<accession>A0A0G3WH05</accession>
<dbReference type="PATRIC" id="fig|84022.6.peg.3826"/>
<dbReference type="SUPFAM" id="SSF54285">
    <property type="entry name" value="MoaD/ThiS"/>
    <property type="match status" value="1"/>
</dbReference>
<evidence type="ECO:0000313" key="1">
    <source>
        <dbReference type="EMBL" id="AKL97172.1"/>
    </source>
</evidence>
<dbReference type="InterPro" id="IPR012675">
    <property type="entry name" value="Beta-grasp_dom_sf"/>
</dbReference>
<reference evidence="1 2" key="1">
    <citation type="submission" date="2014-10" db="EMBL/GenBank/DDBJ databases">
        <title>Genome sequence of Clostridium aceticum DSM 1496.</title>
        <authorList>
            <person name="Poehlein A."/>
            <person name="Schiel-Bengelsdorf B."/>
            <person name="Gottschalk G."/>
            <person name="Duerre P."/>
            <person name="Daniel R."/>
        </authorList>
    </citation>
    <scope>NUCLEOTIDE SEQUENCE [LARGE SCALE GENOMIC DNA]</scope>
    <source>
        <strain evidence="1 2">DSM 1496</strain>
    </source>
</reference>
<protein>
    <submittedName>
        <fullName evidence="1">Molybdopterin converting factor, small subunit</fullName>
    </submittedName>
</protein>
<dbReference type="InterPro" id="IPR003749">
    <property type="entry name" value="ThiS/MoaD-like"/>
</dbReference>
<evidence type="ECO:0000313" key="2">
    <source>
        <dbReference type="Proteomes" id="UP000035704"/>
    </source>
</evidence>
<gene>
    <name evidence="1" type="ORF">CACET_c37440</name>
</gene>
<dbReference type="AlphaFoldDB" id="A0A0G3WH05"/>
<name>A0A0G3WH05_9CLOT</name>
<organism evidence="1 2">
    <name type="scientific">Clostridium aceticum</name>
    <dbReference type="NCBI Taxonomy" id="84022"/>
    <lineage>
        <taxon>Bacteria</taxon>
        <taxon>Bacillati</taxon>
        <taxon>Bacillota</taxon>
        <taxon>Clostridia</taxon>
        <taxon>Eubacteriales</taxon>
        <taxon>Clostridiaceae</taxon>
        <taxon>Clostridium</taxon>
    </lineage>
</organism>
<dbReference type="KEGG" id="cace:CACET_c37440"/>
<dbReference type="InterPro" id="IPR016155">
    <property type="entry name" value="Mopterin_synth/thiamin_S_b"/>
</dbReference>
<keyword evidence="2" id="KW-1185">Reference proteome</keyword>
<dbReference type="Gene3D" id="3.10.20.30">
    <property type="match status" value="1"/>
</dbReference>